<accession>A0A4U7KV56</accession>
<name>A0A4U7KV56_9BASI</name>
<evidence type="ECO:0000313" key="3">
    <source>
        <dbReference type="EMBL" id="TKY87248.1"/>
    </source>
</evidence>
<keyword evidence="2" id="KW-0812">Transmembrane</keyword>
<dbReference type="OrthoDB" id="2550388at2759"/>
<feature type="compositionally biased region" description="Polar residues" evidence="1">
    <location>
        <begin position="33"/>
        <end position="48"/>
    </location>
</feature>
<sequence length="487" mass="54063">MPPLPTSGTSYPPSSSGYQPLHLDEPDNEQQGDVESYPYASTSTHVKQRTFASSPYRSQANDPTHLLQTFLSDTRPPTAQPKDLHLRISVRCPQTTATRHVELPLPELTTHDALPFALADDVPCLRGLPGSGARTWKGRLRRLVDELTSSSSSSSNHTRLNVGEAATLQVWNASQSRPLYSSEEEVQRYHKRLETSTLPPWTPLNDEFLAPPTTATAHDTKTHASNGEVDEQVDKLFDASSSLGDFDLSSIFKRTRERKTSRLVSSGLQEAIERFADDRHFSKHLVARECVWGWNRALLKKRVVEMAAEATMTGKGKSREVTDGVQVEIQVVGLASPVYHVVWAPIAYLSTRCRGLFDSRAALLGLVGLIALVLGTTLLGVLSNTLIILVALLTIVAWSTLTWLVRTQNACVYDNIGTAWPLAPRWVKIVDADPGWDRAAVVESLGTKGAELKLESRESEGWFVQRGMDQDEWLQLHRERLVHLLKP</sequence>
<comment type="caution">
    <text evidence="3">The sequence shown here is derived from an EMBL/GenBank/DDBJ whole genome shotgun (WGS) entry which is preliminary data.</text>
</comment>
<proteinExistence type="predicted"/>
<evidence type="ECO:0000256" key="2">
    <source>
        <dbReference type="SAM" id="Phobius"/>
    </source>
</evidence>
<organism evidence="3 4">
    <name type="scientific">Sporisorium graminicola</name>
    <dbReference type="NCBI Taxonomy" id="280036"/>
    <lineage>
        <taxon>Eukaryota</taxon>
        <taxon>Fungi</taxon>
        <taxon>Dikarya</taxon>
        <taxon>Basidiomycota</taxon>
        <taxon>Ustilaginomycotina</taxon>
        <taxon>Ustilaginomycetes</taxon>
        <taxon>Ustilaginales</taxon>
        <taxon>Ustilaginaceae</taxon>
        <taxon>Sporisorium</taxon>
    </lineage>
</organism>
<feature type="transmembrane region" description="Helical" evidence="2">
    <location>
        <begin position="329"/>
        <end position="349"/>
    </location>
</feature>
<evidence type="ECO:0000256" key="1">
    <source>
        <dbReference type="SAM" id="MobiDB-lite"/>
    </source>
</evidence>
<protein>
    <submittedName>
        <fullName evidence="3">Uncharacterized protein</fullName>
    </submittedName>
</protein>
<reference evidence="3 4" key="1">
    <citation type="submission" date="2019-05" db="EMBL/GenBank/DDBJ databases">
        <title>Sporisorium graminicola CBS 10092 draft sequencing and annotation.</title>
        <authorList>
            <person name="Solano-Gonzalez S."/>
            <person name="Caddick M.X."/>
            <person name="Darby A."/>
        </authorList>
    </citation>
    <scope>NUCLEOTIDE SEQUENCE [LARGE SCALE GENOMIC DNA]</scope>
    <source>
        <strain evidence="3 4">CBS 10092</strain>
    </source>
</reference>
<feature type="transmembrane region" description="Helical" evidence="2">
    <location>
        <begin position="361"/>
        <end position="380"/>
    </location>
</feature>
<dbReference type="RefSeq" id="XP_029739233.1">
    <property type="nucleotide sequence ID" value="XM_029884523.1"/>
</dbReference>
<keyword evidence="2" id="KW-0472">Membrane</keyword>
<dbReference type="Proteomes" id="UP000306050">
    <property type="component" value="Chromosome SGRAM_22"/>
</dbReference>
<feature type="compositionally biased region" description="Low complexity" evidence="1">
    <location>
        <begin position="1"/>
        <end position="21"/>
    </location>
</feature>
<feature type="transmembrane region" description="Helical" evidence="2">
    <location>
        <begin position="386"/>
        <end position="405"/>
    </location>
</feature>
<dbReference type="KEGG" id="sgra:EX895_003925"/>
<keyword evidence="4" id="KW-1185">Reference proteome</keyword>
<dbReference type="AlphaFoldDB" id="A0A4U7KV56"/>
<gene>
    <name evidence="3" type="ORF">EX895_003925</name>
</gene>
<evidence type="ECO:0000313" key="4">
    <source>
        <dbReference type="Proteomes" id="UP000306050"/>
    </source>
</evidence>
<keyword evidence="2" id="KW-1133">Transmembrane helix</keyword>
<dbReference type="EMBL" id="SRRM01000014">
    <property type="protein sequence ID" value="TKY87248.1"/>
    <property type="molecule type" value="Genomic_DNA"/>
</dbReference>
<dbReference type="GeneID" id="40726820"/>
<feature type="region of interest" description="Disordered" evidence="1">
    <location>
        <begin position="210"/>
        <end position="229"/>
    </location>
</feature>
<feature type="region of interest" description="Disordered" evidence="1">
    <location>
        <begin position="1"/>
        <end position="48"/>
    </location>
</feature>